<evidence type="ECO:0000256" key="1">
    <source>
        <dbReference type="SAM" id="Coils"/>
    </source>
</evidence>
<feature type="compositionally biased region" description="Polar residues" evidence="2">
    <location>
        <begin position="370"/>
        <end position="383"/>
    </location>
</feature>
<dbReference type="EMBL" id="VSWD01000009">
    <property type="protein sequence ID" value="KAK3092329.1"/>
    <property type="molecule type" value="Genomic_DNA"/>
</dbReference>
<feature type="compositionally biased region" description="Basic and acidic residues" evidence="2">
    <location>
        <begin position="356"/>
        <end position="366"/>
    </location>
</feature>
<keyword evidence="4" id="KW-1185">Reference proteome</keyword>
<feature type="compositionally biased region" description="Polar residues" evidence="2">
    <location>
        <begin position="393"/>
        <end position="410"/>
    </location>
</feature>
<dbReference type="AlphaFoldDB" id="A0AA88XUK5"/>
<accession>A0AA88XUK5</accession>
<feature type="region of interest" description="Disordered" evidence="2">
    <location>
        <begin position="1"/>
        <end position="35"/>
    </location>
</feature>
<feature type="region of interest" description="Disordered" evidence="2">
    <location>
        <begin position="337"/>
        <end position="416"/>
    </location>
</feature>
<protein>
    <submittedName>
        <fullName evidence="3">Uncharacterized protein</fullName>
    </submittedName>
</protein>
<organism evidence="3 4">
    <name type="scientific">Pinctada imbricata</name>
    <name type="common">Atlantic pearl-oyster</name>
    <name type="synonym">Pinctada martensii</name>
    <dbReference type="NCBI Taxonomy" id="66713"/>
    <lineage>
        <taxon>Eukaryota</taxon>
        <taxon>Metazoa</taxon>
        <taxon>Spiralia</taxon>
        <taxon>Lophotrochozoa</taxon>
        <taxon>Mollusca</taxon>
        <taxon>Bivalvia</taxon>
        <taxon>Autobranchia</taxon>
        <taxon>Pteriomorphia</taxon>
        <taxon>Pterioida</taxon>
        <taxon>Pterioidea</taxon>
        <taxon>Pteriidae</taxon>
        <taxon>Pinctada</taxon>
    </lineage>
</organism>
<proteinExistence type="predicted"/>
<comment type="caution">
    <text evidence="3">The sequence shown here is derived from an EMBL/GenBank/DDBJ whole genome shotgun (WGS) entry which is preliminary data.</text>
</comment>
<sequence length="416" mass="47587">MPKNRAKKRKKGNSSTGSAHSDDCSDNSDLSSDHGVQPLSAVLKKANDVIYEASDEFADRSEARTANNFDQEAETSCTVPNNVVTDIFHQIKGTNRKIDGVLIKLNKLDLIESRMTSMETAISEFRSRVINVETKTRSLQESVEVVNKKCADVQIQKDQIRKLENDLKEQKCAITEIRKGINMVKNESDSVRDLEEKVTDLRCRSMKQNLIFTGLSNESRSEDTETKLRDFLYEQLEIDGHIEFGNVHRFGRFVRGRDRPIVARFLYHNDMLNVKHNAYKLKGTRYGISEQFPQEVENRRKQLYPVMKRHKNAGDKVTLVRDRLYINNELYIAQNEQPAHVRQQPQSYRDAVMSDSTERRLSDSVHHRSPTQVTQPPTVNQRTRTPEVIRRPSSVSDNFAPGQQNTSSPLNPLASA</sequence>
<evidence type="ECO:0000313" key="4">
    <source>
        <dbReference type="Proteomes" id="UP001186944"/>
    </source>
</evidence>
<name>A0AA88XUK5_PINIB</name>
<dbReference type="Proteomes" id="UP001186944">
    <property type="component" value="Unassembled WGS sequence"/>
</dbReference>
<evidence type="ECO:0000256" key="2">
    <source>
        <dbReference type="SAM" id="MobiDB-lite"/>
    </source>
</evidence>
<gene>
    <name evidence="3" type="ORF">FSP39_001358</name>
</gene>
<keyword evidence="1" id="KW-0175">Coiled coil</keyword>
<feature type="compositionally biased region" description="Basic residues" evidence="2">
    <location>
        <begin position="1"/>
        <end position="12"/>
    </location>
</feature>
<feature type="coiled-coil region" evidence="1">
    <location>
        <begin position="153"/>
        <end position="204"/>
    </location>
</feature>
<reference evidence="3" key="1">
    <citation type="submission" date="2019-08" db="EMBL/GenBank/DDBJ databases">
        <title>The improved chromosome-level genome for the pearl oyster Pinctada fucata martensii using PacBio sequencing and Hi-C.</title>
        <authorList>
            <person name="Zheng Z."/>
        </authorList>
    </citation>
    <scope>NUCLEOTIDE SEQUENCE</scope>
    <source>
        <strain evidence="3">ZZ-2019</strain>
        <tissue evidence="3">Adductor muscle</tissue>
    </source>
</reference>
<evidence type="ECO:0000313" key="3">
    <source>
        <dbReference type="EMBL" id="KAK3092329.1"/>
    </source>
</evidence>